<evidence type="ECO:0000256" key="4">
    <source>
        <dbReference type="RuleBase" id="RU361214"/>
    </source>
</evidence>
<dbReference type="GO" id="GO:0000407">
    <property type="term" value="C:phagophore assembly site"/>
    <property type="evidence" value="ECO:0007669"/>
    <property type="project" value="TreeGrafter"/>
</dbReference>
<proteinExistence type="inferred from homology"/>
<accession>A0A9W6Z3E9</accession>
<dbReference type="GO" id="GO:1990316">
    <property type="term" value="C:Atg1/ULK1 kinase complex"/>
    <property type="evidence" value="ECO:0007669"/>
    <property type="project" value="InterPro"/>
</dbReference>
<comment type="similarity">
    <text evidence="1 4">Belongs to the ATG13 family. Fungi subfamily.</text>
</comment>
<feature type="region of interest" description="Disordered" evidence="5">
    <location>
        <begin position="42"/>
        <end position="65"/>
    </location>
</feature>
<evidence type="ECO:0000256" key="3">
    <source>
        <dbReference type="ARBA" id="ARBA00023006"/>
    </source>
</evidence>
<dbReference type="OrthoDB" id="70161at2759"/>
<dbReference type="Gene3D" id="3.30.900.10">
    <property type="entry name" value="HORMA domain"/>
    <property type="match status" value="1"/>
</dbReference>
<evidence type="ECO:0000256" key="2">
    <source>
        <dbReference type="ARBA" id="ARBA00013801"/>
    </source>
</evidence>
<dbReference type="GO" id="GO:0034497">
    <property type="term" value="P:protein localization to phagophore assembly site"/>
    <property type="evidence" value="ECO:0007669"/>
    <property type="project" value="TreeGrafter"/>
</dbReference>
<dbReference type="InterPro" id="IPR036570">
    <property type="entry name" value="HORMA_dom_sf"/>
</dbReference>
<dbReference type="InterPro" id="IPR040182">
    <property type="entry name" value="ATG13"/>
</dbReference>
<name>A0A9W6Z3E9_AMBMO</name>
<reference evidence="7" key="1">
    <citation type="submission" date="2023-04" db="EMBL/GenBank/DDBJ databases">
        <title>Ambrosiozyma monospora NBRC 1965.</title>
        <authorList>
            <person name="Ichikawa N."/>
            <person name="Sato H."/>
            <person name="Tonouchi N."/>
        </authorList>
    </citation>
    <scope>NUCLEOTIDE SEQUENCE</scope>
    <source>
        <strain evidence="7">NBRC 1965</strain>
    </source>
</reference>
<gene>
    <name evidence="7" type="ORF">Amon01_000753200</name>
</gene>
<dbReference type="Pfam" id="PF10033">
    <property type="entry name" value="ATG13"/>
    <property type="match status" value="1"/>
</dbReference>
<sequence length="176" mass="20245">MSNKAQSRLLSDKETDNLGQIITNFFLKSANVIVSSRSEALSRPFSPSVSPPTENELVSSPKNQSHIQQNKGKLNKWFNLEMYELDFANDELSLWKIKDILMVPPLVIETVIDTRKLNAHQTLMLGDSIVKTSKKSEIVLERWLMELDLSLFSTEKLGMSNYQRTRRQQIQYLSKL</sequence>
<protein>
    <recommendedName>
        <fullName evidence="2 4">Autophagy-related protein 13</fullName>
    </recommendedName>
</protein>
<dbReference type="AlphaFoldDB" id="A0A9W6Z3E9"/>
<dbReference type="GO" id="GO:0005829">
    <property type="term" value="C:cytosol"/>
    <property type="evidence" value="ECO:0007669"/>
    <property type="project" value="TreeGrafter"/>
</dbReference>
<keyword evidence="8" id="KW-1185">Reference proteome</keyword>
<dbReference type="EMBL" id="BSXU01005644">
    <property type="protein sequence ID" value="GMG55264.1"/>
    <property type="molecule type" value="Genomic_DNA"/>
</dbReference>
<keyword evidence="3 4" id="KW-0072">Autophagy</keyword>
<dbReference type="GO" id="GO:0034727">
    <property type="term" value="P:piecemeal microautophagy of the nucleus"/>
    <property type="evidence" value="ECO:0007669"/>
    <property type="project" value="TreeGrafter"/>
</dbReference>
<dbReference type="Proteomes" id="UP001165063">
    <property type="component" value="Unassembled WGS sequence"/>
</dbReference>
<evidence type="ECO:0000313" key="7">
    <source>
        <dbReference type="EMBL" id="GMG55264.1"/>
    </source>
</evidence>
<comment type="caution">
    <text evidence="7">The sequence shown here is derived from an EMBL/GenBank/DDBJ whole genome shotgun (WGS) entry which is preliminary data.</text>
</comment>
<dbReference type="GO" id="GO:0000423">
    <property type="term" value="P:mitophagy"/>
    <property type="evidence" value="ECO:0007669"/>
    <property type="project" value="TreeGrafter"/>
</dbReference>
<dbReference type="PANTHER" id="PTHR13430:SF4">
    <property type="entry name" value="AUTOPHAGY-RELATED PROTEIN 13"/>
    <property type="match status" value="1"/>
</dbReference>
<organism evidence="7 8">
    <name type="scientific">Ambrosiozyma monospora</name>
    <name type="common">Yeast</name>
    <name type="synonym">Endomycopsis monosporus</name>
    <dbReference type="NCBI Taxonomy" id="43982"/>
    <lineage>
        <taxon>Eukaryota</taxon>
        <taxon>Fungi</taxon>
        <taxon>Dikarya</taxon>
        <taxon>Ascomycota</taxon>
        <taxon>Saccharomycotina</taxon>
        <taxon>Pichiomycetes</taxon>
        <taxon>Pichiales</taxon>
        <taxon>Pichiaceae</taxon>
        <taxon>Ambrosiozyma</taxon>
    </lineage>
</organism>
<dbReference type="PANTHER" id="PTHR13430">
    <property type="match status" value="1"/>
</dbReference>
<feature type="domain" description="Autophagy-related protein 13 N-terminal" evidence="6">
    <location>
        <begin position="22"/>
        <end position="152"/>
    </location>
</feature>
<evidence type="ECO:0000256" key="1">
    <source>
        <dbReference type="ARBA" id="ARBA00005246"/>
    </source>
</evidence>
<dbReference type="InterPro" id="IPR018731">
    <property type="entry name" value="Atg13_N"/>
</dbReference>
<evidence type="ECO:0000259" key="6">
    <source>
        <dbReference type="Pfam" id="PF10033"/>
    </source>
</evidence>
<evidence type="ECO:0000313" key="8">
    <source>
        <dbReference type="Proteomes" id="UP001165063"/>
    </source>
</evidence>
<evidence type="ECO:0000256" key="5">
    <source>
        <dbReference type="SAM" id="MobiDB-lite"/>
    </source>
</evidence>